<dbReference type="Gene3D" id="3.90.76.10">
    <property type="entry name" value="Dipeptide-binding Protein, Domain 1"/>
    <property type="match status" value="1"/>
</dbReference>
<dbReference type="EMBL" id="JAFBEC010000021">
    <property type="protein sequence ID" value="MBM7635002.1"/>
    <property type="molecule type" value="Genomic_DNA"/>
</dbReference>
<accession>A0ABS2PHU3</accession>
<evidence type="ECO:0000313" key="8">
    <source>
        <dbReference type="Proteomes" id="UP000741863"/>
    </source>
</evidence>
<gene>
    <name evidence="7" type="ORF">JOD17_004145</name>
</gene>
<evidence type="ECO:0000256" key="2">
    <source>
        <dbReference type="ARBA" id="ARBA00022448"/>
    </source>
</evidence>
<dbReference type="CDD" id="cd08499">
    <property type="entry name" value="PBP2_Ylib_like"/>
    <property type="match status" value="1"/>
</dbReference>
<protein>
    <submittedName>
        <fullName evidence="7">Peptide/nickel transport system substrate-binding protein</fullName>
    </submittedName>
</protein>
<sequence>MKKFKRHWIGGAFALSMASLMVACSDDTAVDSDEVPADENGEETGDSEEAVSSDGGGDLIIAIEADAVDLNPHGSNDTASTHIRTNIYEGLVQHDENMELQPGLAEDWEQVDELTWEFQLVEGVEFTDGTPFNADAVVANLERVNDPELASPRSFMYEMIEEVNAMDEYTVEIITEYPFAPILAHLAHDAGGMISPTAIEDEANGEHNIDVDPVGTGPFVLDNWVQGNEIVLTRNEDYWRGPVALDSATYRVVDEQLTRIGMFDTGEAHIVNAIEPANVGQIENSDSGDVSAVESLRLDYLGFNNTVEPLDDPDVRLAISKAINKNEIVEGIFQGYGVEAIGPVSPMAFGFSEDVDPVDYNLEEAEQLLADAGYEDGFSVELMVQSGNTINTQMAEVIQDQLSQLNIDVSLQQTEWGALLDATDEANYEMVMLGWTTVTGDADYGTHALFHSDNHGPPGNNTFYTNEDVDQLLDDARRETDDEARVELYRQVAETVNEEVPLFPIVHDQFRAGVSSDVEGFIQLPHGVFDLRETTVSSDASDGGY</sequence>
<evidence type="ECO:0000256" key="1">
    <source>
        <dbReference type="ARBA" id="ARBA00005695"/>
    </source>
</evidence>
<keyword evidence="2" id="KW-0813">Transport</keyword>
<proteinExistence type="inferred from homology"/>
<dbReference type="Proteomes" id="UP000741863">
    <property type="component" value="Unassembled WGS sequence"/>
</dbReference>
<feature type="compositionally biased region" description="Acidic residues" evidence="4">
    <location>
        <begin position="31"/>
        <end position="51"/>
    </location>
</feature>
<keyword evidence="8" id="KW-1185">Reference proteome</keyword>
<dbReference type="PROSITE" id="PS51257">
    <property type="entry name" value="PROKAR_LIPOPROTEIN"/>
    <property type="match status" value="1"/>
</dbReference>
<dbReference type="PANTHER" id="PTHR30290">
    <property type="entry name" value="PERIPLASMIC BINDING COMPONENT OF ABC TRANSPORTER"/>
    <property type="match status" value="1"/>
</dbReference>
<feature type="chain" id="PRO_5046975980" evidence="5">
    <location>
        <begin position="24"/>
        <end position="545"/>
    </location>
</feature>
<dbReference type="Gene3D" id="3.10.105.10">
    <property type="entry name" value="Dipeptide-binding Protein, Domain 3"/>
    <property type="match status" value="1"/>
</dbReference>
<comment type="caution">
    <text evidence="7">The sequence shown here is derived from an EMBL/GenBank/DDBJ whole genome shotgun (WGS) entry which is preliminary data.</text>
</comment>
<organism evidence="7 8">
    <name type="scientific">Geomicrobium sediminis</name>
    <dbReference type="NCBI Taxonomy" id="1347788"/>
    <lineage>
        <taxon>Bacteria</taxon>
        <taxon>Bacillati</taxon>
        <taxon>Bacillota</taxon>
        <taxon>Bacilli</taxon>
        <taxon>Bacillales</taxon>
        <taxon>Geomicrobium</taxon>
    </lineage>
</organism>
<dbReference type="SUPFAM" id="SSF53850">
    <property type="entry name" value="Periplasmic binding protein-like II"/>
    <property type="match status" value="1"/>
</dbReference>
<dbReference type="Gene3D" id="3.40.190.10">
    <property type="entry name" value="Periplasmic binding protein-like II"/>
    <property type="match status" value="1"/>
</dbReference>
<evidence type="ECO:0000256" key="4">
    <source>
        <dbReference type="SAM" id="MobiDB-lite"/>
    </source>
</evidence>
<reference evidence="7 8" key="1">
    <citation type="submission" date="2021-01" db="EMBL/GenBank/DDBJ databases">
        <title>Genomic Encyclopedia of Type Strains, Phase IV (KMG-IV): sequencing the most valuable type-strain genomes for metagenomic binning, comparative biology and taxonomic classification.</title>
        <authorList>
            <person name="Goeker M."/>
        </authorList>
    </citation>
    <scope>NUCLEOTIDE SEQUENCE [LARGE SCALE GENOMIC DNA]</scope>
    <source>
        <strain evidence="7 8">DSM 25540</strain>
    </source>
</reference>
<dbReference type="RefSeq" id="WP_338028842.1">
    <property type="nucleotide sequence ID" value="NZ_JAFBEC010000021.1"/>
</dbReference>
<dbReference type="InterPro" id="IPR039424">
    <property type="entry name" value="SBP_5"/>
</dbReference>
<name>A0ABS2PHU3_9BACL</name>
<dbReference type="InterPro" id="IPR000914">
    <property type="entry name" value="SBP_5_dom"/>
</dbReference>
<evidence type="ECO:0000256" key="3">
    <source>
        <dbReference type="ARBA" id="ARBA00022729"/>
    </source>
</evidence>
<dbReference type="InterPro" id="IPR030678">
    <property type="entry name" value="Peptide/Ni-bd"/>
</dbReference>
<feature type="signal peptide" evidence="5">
    <location>
        <begin position="1"/>
        <end position="23"/>
    </location>
</feature>
<evidence type="ECO:0000256" key="5">
    <source>
        <dbReference type="SAM" id="SignalP"/>
    </source>
</evidence>
<dbReference type="PANTHER" id="PTHR30290:SF9">
    <property type="entry name" value="OLIGOPEPTIDE-BINDING PROTEIN APPA"/>
    <property type="match status" value="1"/>
</dbReference>
<feature type="region of interest" description="Disordered" evidence="4">
    <location>
        <begin position="31"/>
        <end position="54"/>
    </location>
</feature>
<dbReference type="Pfam" id="PF00496">
    <property type="entry name" value="SBP_bac_5"/>
    <property type="match status" value="1"/>
</dbReference>
<evidence type="ECO:0000313" key="7">
    <source>
        <dbReference type="EMBL" id="MBM7635002.1"/>
    </source>
</evidence>
<keyword evidence="3 5" id="KW-0732">Signal</keyword>
<feature type="domain" description="Solute-binding protein family 5" evidence="6">
    <location>
        <begin position="99"/>
        <end position="454"/>
    </location>
</feature>
<evidence type="ECO:0000259" key="6">
    <source>
        <dbReference type="Pfam" id="PF00496"/>
    </source>
</evidence>
<comment type="similarity">
    <text evidence="1">Belongs to the bacterial solute-binding protein 5 family.</text>
</comment>
<dbReference type="PIRSF" id="PIRSF002741">
    <property type="entry name" value="MppA"/>
    <property type="match status" value="1"/>
</dbReference>